<feature type="transmembrane region" description="Helical" evidence="5">
    <location>
        <begin position="293"/>
        <end position="312"/>
    </location>
</feature>
<dbReference type="RefSeq" id="WP_029565794.1">
    <property type="nucleotide sequence ID" value="NZ_JNVC02000001.1"/>
</dbReference>
<keyword evidence="5" id="KW-0812">Transmembrane</keyword>
<dbReference type="STRING" id="246786.GS18_0206390"/>
<dbReference type="EMBL" id="JNVC02000001">
    <property type="protein sequence ID" value="KEZ54530.1"/>
    <property type="molecule type" value="Genomic_DNA"/>
</dbReference>
<keyword evidence="7" id="KW-1185">Reference proteome</keyword>
<comment type="caution">
    <text evidence="6">The sequence shown here is derived from an EMBL/GenBank/DDBJ whole genome shotgun (WGS) entry which is preliminary data.</text>
</comment>
<comment type="similarity">
    <text evidence="2 4">Belongs to the GerABKA family.</text>
</comment>
<feature type="transmembrane region" description="Helical" evidence="5">
    <location>
        <begin position="388"/>
        <end position="407"/>
    </location>
</feature>
<dbReference type="PANTHER" id="PTHR22550:SF5">
    <property type="entry name" value="LEUCINE ZIPPER PROTEIN 4"/>
    <property type="match status" value="1"/>
</dbReference>
<name>A0A084H4L8_METID</name>
<feature type="transmembrane region" description="Helical" evidence="5">
    <location>
        <begin position="414"/>
        <end position="438"/>
    </location>
</feature>
<organism evidence="6 7">
    <name type="scientific">Metabacillus indicus</name>
    <name type="common">Bacillus indicus</name>
    <dbReference type="NCBI Taxonomy" id="246786"/>
    <lineage>
        <taxon>Bacteria</taxon>
        <taxon>Bacillati</taxon>
        <taxon>Bacillota</taxon>
        <taxon>Bacilli</taxon>
        <taxon>Bacillales</taxon>
        <taxon>Bacillaceae</taxon>
        <taxon>Metabacillus</taxon>
    </lineage>
</organism>
<dbReference type="OrthoDB" id="2778925at2"/>
<protein>
    <submittedName>
        <fullName evidence="6">Uncharacterized protein</fullName>
    </submittedName>
</protein>
<proteinExistence type="inferred from homology"/>
<accession>A0A084H4L8</accession>
<dbReference type="Proteomes" id="UP000028549">
    <property type="component" value="Unassembled WGS sequence"/>
</dbReference>
<dbReference type="GO" id="GO:0005886">
    <property type="term" value="C:plasma membrane"/>
    <property type="evidence" value="ECO:0007669"/>
    <property type="project" value="UniProtKB-SubCell"/>
</dbReference>
<dbReference type="GO" id="GO:0009847">
    <property type="term" value="P:spore germination"/>
    <property type="evidence" value="ECO:0007669"/>
    <property type="project" value="UniProtKB-UniRule"/>
</dbReference>
<sequence length="492" mass="54990">MSKMVAPEKIPQTLHAGKLLICEMLGNSSDLKFKEMKNNGFTFLIVYISTIVESKQLEELILPSLASFDAEKASEAEDITAYLLDHVIALKDTRKVTDMNEAVNELLFGNTVILIEGQTCCMAAGTDKFPERSISNPKAQRTLKGPDIGFNEDISSNTALIRKVIRNPALRIESPEINSTTKICIIYIEGKADKEIIKELKEELSSITMDVILDSNYLEETLQKTSNSIFPLTLSTDRPDVVCSEIMEGRIALIVDGTPFVVTLPTVFVQLFQSPDDYYFLTKKIMAKRLSRMFIYCFSILLPALYIAFTIYHPGLIPTNLLVGIVTQRELVPAPTVVETIVFYFLILIITESSLRLPQSVVFTVTVFAAIVLGQSAVEAYLVQPFTLVILSASYIFSSIIPVYSLATVSQKLTVVFMFLASILGFFGIIAGILYYLLQLSSSRSFGVPYLAPFAPFKLEDQKDAAMRVPIYEQMNNKKIFTKEEKDQLKNE</sequence>
<evidence type="ECO:0000256" key="5">
    <source>
        <dbReference type="SAM" id="Phobius"/>
    </source>
</evidence>
<reference evidence="6 7" key="1">
    <citation type="journal article" date="2005" name="Int. J. Syst. Evol. Microbiol.">
        <title>Bacillus cibi sp. nov., isolated from jeotgal, a traditional Korean fermented seafood.</title>
        <authorList>
            <person name="Yoon J.H."/>
            <person name="Lee C.H."/>
            <person name="Oh T.K."/>
        </authorList>
    </citation>
    <scope>NUCLEOTIDE SEQUENCE [LARGE SCALE GENOMIC DNA]</scope>
    <source>
        <strain evidence="6 7">DSM 16189</strain>
    </source>
</reference>
<feature type="transmembrane region" description="Helical" evidence="5">
    <location>
        <begin position="332"/>
        <end position="350"/>
    </location>
</feature>
<dbReference type="PIRSF" id="PIRSF005690">
    <property type="entry name" value="GerBA"/>
    <property type="match status" value="1"/>
</dbReference>
<dbReference type="Pfam" id="PF03323">
    <property type="entry name" value="GerA"/>
    <property type="match status" value="1"/>
</dbReference>
<evidence type="ECO:0000256" key="3">
    <source>
        <dbReference type="ARBA" id="ARBA00023136"/>
    </source>
</evidence>
<dbReference type="PANTHER" id="PTHR22550">
    <property type="entry name" value="SPORE GERMINATION PROTEIN"/>
    <property type="match status" value="1"/>
</dbReference>
<evidence type="ECO:0000256" key="4">
    <source>
        <dbReference type="PIRNR" id="PIRNR005690"/>
    </source>
</evidence>
<evidence type="ECO:0000313" key="6">
    <source>
        <dbReference type="EMBL" id="KEZ54530.1"/>
    </source>
</evidence>
<keyword evidence="3 4" id="KW-0472">Membrane</keyword>
<evidence type="ECO:0000256" key="1">
    <source>
        <dbReference type="ARBA" id="ARBA00004141"/>
    </source>
</evidence>
<evidence type="ECO:0000313" key="7">
    <source>
        <dbReference type="Proteomes" id="UP000028549"/>
    </source>
</evidence>
<dbReference type="InterPro" id="IPR050768">
    <property type="entry name" value="UPF0353/GerABKA_families"/>
</dbReference>
<feature type="transmembrane region" description="Helical" evidence="5">
    <location>
        <begin position="362"/>
        <end position="382"/>
    </location>
</feature>
<keyword evidence="5" id="KW-1133">Transmembrane helix</keyword>
<gene>
    <name evidence="6" type="ORF">GS18_0206390</name>
</gene>
<evidence type="ECO:0000256" key="2">
    <source>
        <dbReference type="ARBA" id="ARBA00005278"/>
    </source>
</evidence>
<dbReference type="InterPro" id="IPR004995">
    <property type="entry name" value="Spore_Ger"/>
</dbReference>
<dbReference type="AlphaFoldDB" id="A0A084H4L8"/>
<comment type="subcellular location">
    <subcellularLocation>
        <location evidence="4">Cell membrane</location>
    </subcellularLocation>
    <subcellularLocation>
        <location evidence="1">Membrane</location>
        <topology evidence="1">Multi-pass membrane protein</topology>
    </subcellularLocation>
</comment>